<organism evidence="2 3">
    <name type="scientific">Rangifer tarandus platyrhynchus</name>
    <name type="common">Svalbard reindeer</name>
    <dbReference type="NCBI Taxonomy" id="3082113"/>
    <lineage>
        <taxon>Eukaryota</taxon>
        <taxon>Metazoa</taxon>
        <taxon>Chordata</taxon>
        <taxon>Craniata</taxon>
        <taxon>Vertebrata</taxon>
        <taxon>Euteleostomi</taxon>
        <taxon>Mammalia</taxon>
        <taxon>Eutheria</taxon>
        <taxon>Laurasiatheria</taxon>
        <taxon>Artiodactyla</taxon>
        <taxon>Ruminantia</taxon>
        <taxon>Pecora</taxon>
        <taxon>Cervidae</taxon>
        <taxon>Odocoileinae</taxon>
        <taxon>Rangifer</taxon>
    </lineage>
</organism>
<keyword evidence="3" id="KW-1185">Reference proteome</keyword>
<sequence length="104" mass="10912">MCAVEAVHAVLHSGPASLREMGAVRSPEETPLMTVLEADLQSQRRLEQSASQDRRKPVEEPAGPGLHPPPAERPEPTGPPPLSSWGAALLDSPSCGEREGGSGD</sequence>
<evidence type="ECO:0000256" key="1">
    <source>
        <dbReference type="SAM" id="MobiDB-lite"/>
    </source>
</evidence>
<name>A0ABN8XU72_RANTA</name>
<proteinExistence type="predicted"/>
<feature type="compositionally biased region" description="Basic and acidic residues" evidence="1">
    <location>
        <begin position="42"/>
        <end position="59"/>
    </location>
</feature>
<evidence type="ECO:0000313" key="3">
    <source>
        <dbReference type="Proteomes" id="UP001176941"/>
    </source>
</evidence>
<feature type="region of interest" description="Disordered" evidence="1">
    <location>
        <begin position="38"/>
        <end position="104"/>
    </location>
</feature>
<dbReference type="Proteomes" id="UP001176941">
    <property type="component" value="Chromosome 10"/>
</dbReference>
<gene>
    <name evidence="2" type="ORF">MRATA1EN1_LOCUS1842</name>
</gene>
<protein>
    <submittedName>
        <fullName evidence="2">Uncharacterized protein</fullName>
    </submittedName>
</protein>
<dbReference type="EMBL" id="OX459946">
    <property type="protein sequence ID" value="CAI9152880.1"/>
    <property type="molecule type" value="Genomic_DNA"/>
</dbReference>
<reference evidence="2" key="1">
    <citation type="submission" date="2023-04" db="EMBL/GenBank/DDBJ databases">
        <authorList>
            <consortium name="ELIXIR-Norway"/>
        </authorList>
    </citation>
    <scope>NUCLEOTIDE SEQUENCE [LARGE SCALE GENOMIC DNA]</scope>
</reference>
<accession>A0ABN8XU72</accession>
<evidence type="ECO:0000313" key="2">
    <source>
        <dbReference type="EMBL" id="CAI9152880.1"/>
    </source>
</evidence>